<dbReference type="AlphaFoldDB" id="A0A8S1ZFC6"/>
<dbReference type="EC" id="1.1.1.1" evidence="5"/>
<dbReference type="GO" id="GO:0016020">
    <property type="term" value="C:membrane"/>
    <property type="evidence" value="ECO:0007669"/>
    <property type="project" value="UniProtKB-ARBA"/>
</dbReference>
<dbReference type="GO" id="GO:0005739">
    <property type="term" value="C:mitochondrion"/>
    <property type="evidence" value="ECO:0007669"/>
    <property type="project" value="UniProtKB-SubCell"/>
</dbReference>
<dbReference type="Gene3D" id="3.40.50.720">
    <property type="entry name" value="NAD(P)-binding Rossmann-like Domain"/>
    <property type="match status" value="2"/>
</dbReference>
<protein>
    <recommendedName>
        <fullName evidence="5">alcohol dehydrogenase</fullName>
        <ecNumber evidence="5">1.1.1.1</ecNumber>
    </recommendedName>
</protein>
<dbReference type="CDD" id="cd08301">
    <property type="entry name" value="alcohol_DH_plants"/>
    <property type="match status" value="1"/>
</dbReference>
<dbReference type="InterPro" id="IPR011032">
    <property type="entry name" value="GroES-like_sf"/>
</dbReference>
<dbReference type="SUPFAM" id="SSF51735">
    <property type="entry name" value="NAD(P)-binding Rossmann-fold domains"/>
    <property type="match status" value="2"/>
</dbReference>
<dbReference type="FunFam" id="3.40.50.720:FF:000003">
    <property type="entry name" value="S-(hydroxymethyl)glutathione dehydrogenase"/>
    <property type="match status" value="2"/>
</dbReference>
<evidence type="ECO:0000256" key="11">
    <source>
        <dbReference type="ARBA" id="ARBA00023157"/>
    </source>
</evidence>
<dbReference type="EMBL" id="LR999451">
    <property type="protein sequence ID" value="CAE5958245.1"/>
    <property type="molecule type" value="Genomic_DNA"/>
</dbReference>
<evidence type="ECO:0000256" key="9">
    <source>
        <dbReference type="ARBA" id="ARBA00023027"/>
    </source>
</evidence>
<dbReference type="InterPro" id="IPR036291">
    <property type="entry name" value="NAD(P)-bd_dom_sf"/>
</dbReference>
<dbReference type="GO" id="GO:0008270">
    <property type="term" value="F:zinc ion binding"/>
    <property type="evidence" value="ECO:0007669"/>
    <property type="project" value="InterPro"/>
</dbReference>
<proteinExistence type="inferred from homology"/>
<dbReference type="SUPFAM" id="SSF47694">
    <property type="entry name" value="Cytochrome c oxidase subunit h"/>
    <property type="match status" value="1"/>
</dbReference>
<evidence type="ECO:0000256" key="8">
    <source>
        <dbReference type="ARBA" id="ARBA00023002"/>
    </source>
</evidence>
<evidence type="ECO:0000256" key="6">
    <source>
        <dbReference type="ARBA" id="ARBA00022723"/>
    </source>
</evidence>
<dbReference type="GO" id="GO:0051903">
    <property type="term" value="F:S-(hydroxymethyl)glutathione dehydrogenase [NAD(P)+] activity"/>
    <property type="evidence" value="ECO:0007669"/>
    <property type="project" value="TreeGrafter"/>
</dbReference>
<comment type="catalytic activity">
    <reaction evidence="12">
        <text>a secondary alcohol + NAD(+) = a ketone + NADH + H(+)</text>
        <dbReference type="Rhea" id="RHEA:10740"/>
        <dbReference type="ChEBI" id="CHEBI:15378"/>
        <dbReference type="ChEBI" id="CHEBI:17087"/>
        <dbReference type="ChEBI" id="CHEBI:35681"/>
        <dbReference type="ChEBI" id="CHEBI:57540"/>
        <dbReference type="ChEBI" id="CHEBI:57945"/>
        <dbReference type="EC" id="1.1.1.1"/>
    </reaction>
</comment>
<dbReference type="FunFam" id="3.90.180.10:FF:000007">
    <property type="entry name" value="Alcohol dehydrogenase 6"/>
    <property type="match status" value="1"/>
</dbReference>
<feature type="compositionally biased region" description="Acidic residues" evidence="15">
    <location>
        <begin position="677"/>
        <end position="692"/>
    </location>
</feature>
<dbReference type="FunFam" id="1.10.10.140:FF:000001">
    <property type="entry name" value="Cytochrome c oxidase subunit 6B1"/>
    <property type="match status" value="1"/>
</dbReference>
<evidence type="ECO:0000256" key="15">
    <source>
        <dbReference type="SAM" id="MobiDB-lite"/>
    </source>
</evidence>
<evidence type="ECO:0000256" key="3">
    <source>
        <dbReference type="ARBA" id="ARBA00010902"/>
    </source>
</evidence>
<evidence type="ECO:0000313" key="18">
    <source>
        <dbReference type="EMBL" id="CAE5958245.1"/>
    </source>
</evidence>
<gene>
    <name evidence="18" type="ORF">AARE701A_LOCUS1864</name>
</gene>
<reference evidence="18" key="1">
    <citation type="submission" date="2021-01" db="EMBL/GenBank/DDBJ databases">
        <authorList>
            <person name="Bezrukov I."/>
        </authorList>
    </citation>
    <scope>NUCLEOTIDE SEQUENCE</scope>
</reference>
<evidence type="ECO:0000256" key="13">
    <source>
        <dbReference type="ARBA" id="ARBA00049243"/>
    </source>
</evidence>
<sequence>MASRFKDSLGEVIHHFLFVSSFSEYTVVDIAHLVKISPEIPVDKAALLSCGVSTGIGAAWKVANVEEGSTVAVFGLGAVGLAVAEGARLRGAAKIIGIDTNPDKFELGKKFGFTDFINPTLCGEKKISEVVKEMTEGGVDYSFECVGLASLLNEAFISTRMIPPSLFTMDKASISSTEGKPIRCKAAILRKAGEALVIEEIQVDPPQAYEVRIKILCTSLCHTDVTFWKLESGPLARFPRILGHEAVGVVESIGENVDGFKQGDVVLPVFHPQCEECKECKSPKSNWCTRYTNDFLSNTRRYGMASRFKDSFGEDIHHFIFVSSFTEYTVVDIAHLVKISSEIPVDIAALLSCGVATGIGAAWKVADVEEGSTVAIFGLGAVGLAVAEGVRLRGAAKIIGVDLNPAKFEIGKRYGITDFINPALCGEKKISEVIREMTGGGADYSFECIGLASLMEEAFNSTRPGSGKTVILGMEQKALPVSLGSYDLLRGRTICGTLFGGLKPKLDIPILVDRYLKKELNLDGLITHELSFEEINKAFDLLAEGNSIRCVKDSCLRSSSLSSHLKILRASFDHTLSMAEAVTAQTPSLSEQYHLEKEVKQDTSAKPVEVKEVAPEVTTQAEEVTKDQAKEESPVEEAVSAVEEKSESAPESTEVTSEAPAAAVEDNAEEAPPAVEENNDENTSEEVAEETPDEIKLETAPADFRFPTTNQTRHCFTRYIEYHRCVAAKGDDAPECDKFAKFYRSLCPSEWVDRWNEQRENGTFPGPLP</sequence>
<comment type="subunit">
    <text evidence="4">Homodimer.</text>
</comment>
<evidence type="ECO:0000256" key="7">
    <source>
        <dbReference type="ARBA" id="ARBA00022833"/>
    </source>
</evidence>
<dbReference type="InterPro" id="IPR036549">
    <property type="entry name" value="CX6/COA6-like_sf"/>
</dbReference>
<keyword evidence="19" id="KW-1185">Reference proteome</keyword>
<dbReference type="Pfam" id="PF08240">
    <property type="entry name" value="ADH_N"/>
    <property type="match status" value="1"/>
</dbReference>
<organism evidence="18 19">
    <name type="scientific">Arabidopsis arenosa</name>
    <name type="common">Sand rock-cress</name>
    <name type="synonym">Cardaminopsis arenosa</name>
    <dbReference type="NCBI Taxonomy" id="38785"/>
    <lineage>
        <taxon>Eukaryota</taxon>
        <taxon>Viridiplantae</taxon>
        <taxon>Streptophyta</taxon>
        <taxon>Embryophyta</taxon>
        <taxon>Tracheophyta</taxon>
        <taxon>Spermatophyta</taxon>
        <taxon>Magnoliopsida</taxon>
        <taxon>eudicotyledons</taxon>
        <taxon>Gunneridae</taxon>
        <taxon>Pentapetalae</taxon>
        <taxon>rosids</taxon>
        <taxon>malvids</taxon>
        <taxon>Brassicales</taxon>
        <taxon>Brassicaceae</taxon>
        <taxon>Camelineae</taxon>
        <taxon>Arabidopsis</taxon>
    </lineage>
</organism>
<keyword evidence="7 14" id="KW-0862">Zinc</keyword>
<feature type="compositionally biased region" description="Low complexity" evidence="15">
    <location>
        <begin position="658"/>
        <end position="676"/>
    </location>
</feature>
<evidence type="ECO:0000256" key="1">
    <source>
        <dbReference type="ARBA" id="ARBA00001947"/>
    </source>
</evidence>
<keyword evidence="10" id="KW-0496">Mitochondrion</keyword>
<dbReference type="InterPro" id="IPR013154">
    <property type="entry name" value="ADH-like_N"/>
</dbReference>
<name>A0A8S1ZFC6_ARAAE</name>
<dbReference type="GO" id="GO:0004022">
    <property type="term" value="F:alcohol dehydrogenase (NAD+) activity"/>
    <property type="evidence" value="ECO:0007669"/>
    <property type="project" value="UniProtKB-EC"/>
</dbReference>
<dbReference type="GO" id="GO:0005829">
    <property type="term" value="C:cytosol"/>
    <property type="evidence" value="ECO:0007669"/>
    <property type="project" value="TreeGrafter"/>
</dbReference>
<evidence type="ECO:0000313" key="19">
    <source>
        <dbReference type="Proteomes" id="UP000682877"/>
    </source>
</evidence>
<dbReference type="Pfam" id="PF00107">
    <property type="entry name" value="ADH_zinc_N"/>
    <property type="match status" value="2"/>
</dbReference>
<comment type="cofactor">
    <cofactor evidence="1 14">
        <name>Zn(2+)</name>
        <dbReference type="ChEBI" id="CHEBI:29105"/>
    </cofactor>
</comment>
<evidence type="ECO:0000259" key="16">
    <source>
        <dbReference type="Pfam" id="PF00107"/>
    </source>
</evidence>
<dbReference type="InterPro" id="IPR013149">
    <property type="entry name" value="ADH-like_C"/>
</dbReference>
<dbReference type="InterPro" id="IPR002328">
    <property type="entry name" value="ADH_Zn_CS"/>
</dbReference>
<feature type="domain" description="Alcohol dehydrogenase-like N-terminal" evidence="17">
    <location>
        <begin position="209"/>
        <end position="340"/>
    </location>
</feature>
<evidence type="ECO:0000256" key="12">
    <source>
        <dbReference type="ARBA" id="ARBA00049164"/>
    </source>
</evidence>
<feature type="domain" description="Alcohol dehydrogenase-like C-terminal" evidence="16">
    <location>
        <begin position="78"/>
        <end position="156"/>
    </location>
</feature>
<keyword evidence="8" id="KW-0560">Oxidoreductase</keyword>
<dbReference type="GO" id="GO:0046294">
    <property type="term" value="P:formaldehyde catabolic process"/>
    <property type="evidence" value="ECO:0007669"/>
    <property type="project" value="TreeGrafter"/>
</dbReference>
<dbReference type="PROSITE" id="PS00059">
    <property type="entry name" value="ADH_ZINC"/>
    <property type="match status" value="1"/>
</dbReference>
<evidence type="ECO:0000256" key="4">
    <source>
        <dbReference type="ARBA" id="ARBA00011738"/>
    </source>
</evidence>
<dbReference type="Gene3D" id="3.90.180.10">
    <property type="entry name" value="Medium-chain alcohol dehydrogenases, catalytic domain"/>
    <property type="match status" value="2"/>
</dbReference>
<dbReference type="Pfam" id="PF02297">
    <property type="entry name" value="COX6B"/>
    <property type="match status" value="1"/>
</dbReference>
<evidence type="ECO:0000256" key="2">
    <source>
        <dbReference type="ARBA" id="ARBA00004173"/>
    </source>
</evidence>
<feature type="compositionally biased region" description="Basic and acidic residues" evidence="15">
    <location>
        <begin position="623"/>
        <end position="633"/>
    </location>
</feature>
<dbReference type="PROSITE" id="PS51808">
    <property type="entry name" value="CHCH"/>
    <property type="match status" value="1"/>
</dbReference>
<feature type="domain" description="Alcohol dehydrogenase-like C-terminal" evidence="16">
    <location>
        <begin position="381"/>
        <end position="505"/>
    </location>
</feature>
<dbReference type="CDD" id="cd00926">
    <property type="entry name" value="Cyt_c_Oxidase_VIb"/>
    <property type="match status" value="1"/>
</dbReference>
<dbReference type="PANTHER" id="PTHR43880">
    <property type="entry name" value="ALCOHOL DEHYDROGENASE"/>
    <property type="match status" value="1"/>
</dbReference>
<dbReference type="Proteomes" id="UP000682877">
    <property type="component" value="Chromosome 1"/>
</dbReference>
<dbReference type="SUPFAM" id="SSF50129">
    <property type="entry name" value="GroES-like"/>
    <property type="match status" value="2"/>
</dbReference>
<evidence type="ECO:0000256" key="5">
    <source>
        <dbReference type="ARBA" id="ARBA00013190"/>
    </source>
</evidence>
<evidence type="ECO:0000256" key="14">
    <source>
        <dbReference type="RuleBase" id="RU361277"/>
    </source>
</evidence>
<comment type="subcellular location">
    <subcellularLocation>
        <location evidence="2">Mitochondrion</location>
    </subcellularLocation>
</comment>
<comment type="similarity">
    <text evidence="3">Belongs to the zinc-containing alcohol dehydrogenase family. Class-III subfamily.</text>
</comment>
<evidence type="ECO:0000256" key="10">
    <source>
        <dbReference type="ARBA" id="ARBA00023128"/>
    </source>
</evidence>
<keyword evidence="11" id="KW-1015">Disulfide bond</keyword>
<comment type="catalytic activity">
    <reaction evidence="13">
        <text>a primary alcohol + NAD(+) = an aldehyde + NADH + H(+)</text>
        <dbReference type="Rhea" id="RHEA:10736"/>
        <dbReference type="ChEBI" id="CHEBI:15378"/>
        <dbReference type="ChEBI" id="CHEBI:15734"/>
        <dbReference type="ChEBI" id="CHEBI:17478"/>
        <dbReference type="ChEBI" id="CHEBI:57540"/>
        <dbReference type="ChEBI" id="CHEBI:57945"/>
        <dbReference type="EC" id="1.1.1.1"/>
    </reaction>
</comment>
<keyword evidence="9" id="KW-0520">NAD</keyword>
<dbReference type="PANTHER" id="PTHR43880:SF10">
    <property type="entry name" value="ALCOHOL DEHYDROGENASE-LIKE 2"/>
    <property type="match status" value="1"/>
</dbReference>
<evidence type="ECO:0000259" key="17">
    <source>
        <dbReference type="Pfam" id="PF08240"/>
    </source>
</evidence>
<keyword evidence="6 14" id="KW-0479">Metal-binding</keyword>
<feature type="region of interest" description="Disordered" evidence="15">
    <location>
        <begin position="597"/>
        <end position="693"/>
    </location>
</feature>
<dbReference type="Gene3D" id="1.10.10.140">
    <property type="entry name" value="Cytochrome c oxidase, subunit VIb"/>
    <property type="match status" value="1"/>
</dbReference>
<feature type="compositionally biased region" description="Basic and acidic residues" evidence="15">
    <location>
        <begin position="597"/>
        <end position="614"/>
    </location>
</feature>
<accession>A0A8S1ZFC6</accession>
<dbReference type="InterPro" id="IPR048280">
    <property type="entry name" value="COX6B-like"/>
</dbReference>